<proteinExistence type="inferred from homology"/>
<evidence type="ECO:0000256" key="4">
    <source>
        <dbReference type="ARBA" id="ARBA00022801"/>
    </source>
</evidence>
<name>A0ABS0F521_9BACL</name>
<accession>A0ABS0F521</accession>
<dbReference type="InterPro" id="IPR050378">
    <property type="entry name" value="Metallo-dep_Hydrolases_sf"/>
</dbReference>
<keyword evidence="3" id="KW-0479">Metal-binding</keyword>
<reference evidence="6 7" key="1">
    <citation type="submission" date="2020-11" db="EMBL/GenBank/DDBJ databases">
        <title>Genomic insight of Alicyclobacillus mali FL 18 reveals a new arsenic-resistant strain, with potential in environmental biotechnology.</title>
        <authorList>
            <person name="Fiorentino G."/>
            <person name="Gallo G."/>
            <person name="Aulitto M."/>
        </authorList>
    </citation>
    <scope>NUCLEOTIDE SEQUENCE [LARGE SCALE GENOMIC DNA]</scope>
    <source>
        <strain evidence="6 7">FL 18</strain>
    </source>
</reference>
<dbReference type="Gene3D" id="2.30.40.10">
    <property type="entry name" value="Urease, subunit C, domain 1"/>
    <property type="match status" value="1"/>
</dbReference>
<comment type="cofactor">
    <cofactor evidence="1">
        <name>Zn(2+)</name>
        <dbReference type="ChEBI" id="CHEBI:29105"/>
    </cofactor>
</comment>
<protein>
    <submittedName>
        <fullName evidence="6">Dihydropyrimidinase</fullName>
        <ecNumber evidence="6">3.5.2.2</ecNumber>
    </submittedName>
</protein>
<evidence type="ECO:0000256" key="1">
    <source>
        <dbReference type="ARBA" id="ARBA00001947"/>
    </source>
</evidence>
<dbReference type="Gene3D" id="3.20.20.140">
    <property type="entry name" value="Metal-dependent hydrolases"/>
    <property type="match status" value="1"/>
</dbReference>
<dbReference type="InterPro" id="IPR011778">
    <property type="entry name" value="Hydantoinase/dihydroPyrase"/>
</dbReference>
<dbReference type="GO" id="GO:0004157">
    <property type="term" value="F:dihydropyrimidinase activity"/>
    <property type="evidence" value="ECO:0007669"/>
    <property type="project" value="UniProtKB-EC"/>
</dbReference>
<dbReference type="SUPFAM" id="SSF51556">
    <property type="entry name" value="Metallo-dependent hydrolases"/>
    <property type="match status" value="1"/>
</dbReference>
<sequence length="479" mass="52676">MTAVWVRGGMIVTASDVFAGDVWIEDGVIRQVGVVRPSGEAHIIDAPGMYVMPGAIDEHTHMGMPFNGTVSADWDTETIAAAIGGTTTIVDFAIQRRGGTLVEAIETWRNKADGRTAIDYGLHVAITDPRPEVIAEIPEAVKRGVTTVKVFMAYKGEMMVDDTALFQTLLAAREVGALVMIHAENGDAVVLLQDRLYEANKRAPRYHAESRPLEVEAEATRRAIALAKLADAPLFIVHVTGREPMEEIRRARHRGQRVYGETCPQYLLLDESYLVLPGFEGAKYVCSPPLRHASHQEALWTALAEGVLQTIGTDHCSFNFREQKHMGRDDFRKIPNGLNGIENWVQLIYTYGVCQGRISLSRMVDLISTQPAKLMGLYPRKGTLAVGADADLLIYDPSGSTTITAQTQHQNSDYNAYEGFVVQGKPQWVLLRGNVIVQEGKHVGTLQDGRFVPCSPYSAAYGEKAPFDSRQLQAELVDA</sequence>
<feature type="domain" description="Amidohydrolase-related" evidence="5">
    <location>
        <begin position="50"/>
        <end position="433"/>
    </location>
</feature>
<evidence type="ECO:0000313" key="6">
    <source>
        <dbReference type="EMBL" id="MBF8378377.1"/>
    </source>
</evidence>
<gene>
    <name evidence="6" type="primary">hydA</name>
    <name evidence="6" type="ORF">IW967_10955</name>
</gene>
<organism evidence="6 7">
    <name type="scientific">Alicyclobacillus mali</name>
    <name type="common">ex Roth et al. 2021</name>
    <dbReference type="NCBI Taxonomy" id="1123961"/>
    <lineage>
        <taxon>Bacteria</taxon>
        <taxon>Bacillati</taxon>
        <taxon>Bacillota</taxon>
        <taxon>Bacilli</taxon>
        <taxon>Bacillales</taxon>
        <taxon>Alicyclobacillaceae</taxon>
        <taxon>Alicyclobacillus</taxon>
    </lineage>
</organism>
<keyword evidence="4 6" id="KW-0378">Hydrolase</keyword>
<evidence type="ECO:0000259" key="5">
    <source>
        <dbReference type="Pfam" id="PF01979"/>
    </source>
</evidence>
<evidence type="ECO:0000256" key="2">
    <source>
        <dbReference type="ARBA" id="ARBA00008829"/>
    </source>
</evidence>
<dbReference type="Pfam" id="PF01979">
    <property type="entry name" value="Amidohydro_1"/>
    <property type="match status" value="1"/>
</dbReference>
<dbReference type="CDD" id="cd01314">
    <property type="entry name" value="D-HYD"/>
    <property type="match status" value="1"/>
</dbReference>
<comment type="caution">
    <text evidence="6">The sequence shown here is derived from an EMBL/GenBank/DDBJ whole genome shotgun (WGS) entry which is preliminary data.</text>
</comment>
<evidence type="ECO:0000313" key="7">
    <source>
        <dbReference type="Proteomes" id="UP000642910"/>
    </source>
</evidence>
<comment type="similarity">
    <text evidence="2">Belongs to the metallo-dependent hydrolases superfamily. Hydantoinase/dihydropyrimidinase family.</text>
</comment>
<dbReference type="EC" id="3.5.2.2" evidence="6"/>
<dbReference type="InterPro" id="IPR006680">
    <property type="entry name" value="Amidohydro-rel"/>
</dbReference>
<dbReference type="SUPFAM" id="SSF51338">
    <property type="entry name" value="Composite domain of metallo-dependent hydrolases"/>
    <property type="match status" value="2"/>
</dbReference>
<evidence type="ECO:0000256" key="3">
    <source>
        <dbReference type="ARBA" id="ARBA00022723"/>
    </source>
</evidence>
<dbReference type="PANTHER" id="PTHR11647:SF1">
    <property type="entry name" value="COLLAPSIN RESPONSE MEDIATOR PROTEIN"/>
    <property type="match status" value="1"/>
</dbReference>
<dbReference type="InterPro" id="IPR032466">
    <property type="entry name" value="Metal_Hydrolase"/>
</dbReference>
<dbReference type="EMBL" id="JADPKZ010000044">
    <property type="protein sequence ID" value="MBF8378377.1"/>
    <property type="molecule type" value="Genomic_DNA"/>
</dbReference>
<dbReference type="RefSeq" id="WP_156468396.1">
    <property type="nucleotide sequence ID" value="NZ_JADPKZ010000044.1"/>
</dbReference>
<dbReference type="PANTHER" id="PTHR11647">
    <property type="entry name" value="HYDRANTOINASE/DIHYDROPYRIMIDINASE FAMILY MEMBER"/>
    <property type="match status" value="1"/>
</dbReference>
<keyword evidence="7" id="KW-1185">Reference proteome</keyword>
<dbReference type="NCBIfam" id="TIGR02033">
    <property type="entry name" value="D-hydantoinase"/>
    <property type="match status" value="1"/>
</dbReference>
<dbReference type="InterPro" id="IPR011059">
    <property type="entry name" value="Metal-dep_hydrolase_composite"/>
</dbReference>
<dbReference type="Proteomes" id="UP000642910">
    <property type="component" value="Unassembled WGS sequence"/>
</dbReference>